<feature type="compositionally biased region" description="Polar residues" evidence="1">
    <location>
        <begin position="1"/>
        <end position="17"/>
    </location>
</feature>
<reference evidence="2 3" key="1">
    <citation type="submission" date="2018-06" db="EMBL/GenBank/DDBJ databases">
        <title>A transcriptomic atlas of mushroom development highlights an independent origin of complex multicellularity.</title>
        <authorList>
            <consortium name="DOE Joint Genome Institute"/>
            <person name="Krizsan K."/>
            <person name="Almasi E."/>
            <person name="Merenyi Z."/>
            <person name="Sahu N."/>
            <person name="Viragh M."/>
            <person name="Koszo T."/>
            <person name="Mondo S."/>
            <person name="Kiss B."/>
            <person name="Balint B."/>
            <person name="Kues U."/>
            <person name="Barry K."/>
            <person name="Hegedus J.C."/>
            <person name="Henrissat B."/>
            <person name="Johnson J."/>
            <person name="Lipzen A."/>
            <person name="Ohm R."/>
            <person name="Nagy I."/>
            <person name="Pangilinan J."/>
            <person name="Yan J."/>
            <person name="Xiong Y."/>
            <person name="Grigoriev I.V."/>
            <person name="Hibbett D.S."/>
            <person name="Nagy L.G."/>
        </authorList>
    </citation>
    <scope>NUCLEOTIDE SEQUENCE [LARGE SCALE GENOMIC DNA]</scope>
    <source>
        <strain evidence="2 3">SZMC22713</strain>
    </source>
</reference>
<name>A0A4Y7PY92_9AGAM</name>
<feature type="region of interest" description="Disordered" evidence="1">
    <location>
        <begin position="1"/>
        <end position="22"/>
    </location>
</feature>
<dbReference type="Proteomes" id="UP000294933">
    <property type="component" value="Unassembled WGS sequence"/>
</dbReference>
<proteinExistence type="predicted"/>
<dbReference type="EMBL" id="ML170191">
    <property type="protein sequence ID" value="TDL20051.1"/>
    <property type="molecule type" value="Genomic_DNA"/>
</dbReference>
<dbReference type="AlphaFoldDB" id="A0A4Y7PY92"/>
<accession>A0A4Y7PY92</accession>
<gene>
    <name evidence="2" type="ORF">BD410DRAFT_390221</name>
</gene>
<dbReference type="VEuPathDB" id="FungiDB:BD410DRAFT_390221"/>
<sequence>MVRRSNVLQTPPQNVLMSGTPMARPAADADSVLLDRQWHVVSNLVQGMMVRNFGRGFLSSEGRSIL</sequence>
<evidence type="ECO:0000313" key="2">
    <source>
        <dbReference type="EMBL" id="TDL20051.1"/>
    </source>
</evidence>
<evidence type="ECO:0000313" key="3">
    <source>
        <dbReference type="Proteomes" id="UP000294933"/>
    </source>
</evidence>
<keyword evidence="3" id="KW-1185">Reference proteome</keyword>
<evidence type="ECO:0000256" key="1">
    <source>
        <dbReference type="SAM" id="MobiDB-lite"/>
    </source>
</evidence>
<organism evidence="2 3">
    <name type="scientific">Rickenella mellea</name>
    <dbReference type="NCBI Taxonomy" id="50990"/>
    <lineage>
        <taxon>Eukaryota</taxon>
        <taxon>Fungi</taxon>
        <taxon>Dikarya</taxon>
        <taxon>Basidiomycota</taxon>
        <taxon>Agaricomycotina</taxon>
        <taxon>Agaricomycetes</taxon>
        <taxon>Hymenochaetales</taxon>
        <taxon>Rickenellaceae</taxon>
        <taxon>Rickenella</taxon>
    </lineage>
</organism>
<protein>
    <submittedName>
        <fullName evidence="2">Uncharacterized protein</fullName>
    </submittedName>
</protein>